<name>A0AAD8UT91_GLOAC</name>
<comment type="caution">
    <text evidence="2">The sequence shown here is derived from an EMBL/GenBank/DDBJ whole genome shotgun (WGS) entry which is preliminary data.</text>
</comment>
<dbReference type="GeneID" id="85391725"/>
<organism evidence="2 3">
    <name type="scientific">Glomerella acutata</name>
    <name type="common">Colletotrichum acutatum</name>
    <dbReference type="NCBI Taxonomy" id="27357"/>
    <lineage>
        <taxon>Eukaryota</taxon>
        <taxon>Fungi</taxon>
        <taxon>Dikarya</taxon>
        <taxon>Ascomycota</taxon>
        <taxon>Pezizomycotina</taxon>
        <taxon>Sordariomycetes</taxon>
        <taxon>Hypocreomycetidae</taxon>
        <taxon>Glomerellales</taxon>
        <taxon>Glomerellaceae</taxon>
        <taxon>Colletotrichum</taxon>
        <taxon>Colletotrichum acutatum species complex</taxon>
    </lineage>
</organism>
<dbReference type="AlphaFoldDB" id="A0AAD8UT91"/>
<evidence type="ECO:0000256" key="1">
    <source>
        <dbReference type="SAM" id="SignalP"/>
    </source>
</evidence>
<keyword evidence="1" id="KW-0732">Signal</keyword>
<protein>
    <recommendedName>
        <fullName evidence="4">Secreted protein</fullName>
    </recommendedName>
</protein>
<dbReference type="RefSeq" id="XP_060366966.1">
    <property type="nucleotide sequence ID" value="XM_060507826.1"/>
</dbReference>
<gene>
    <name evidence="2" type="ORF">BDZ83DRAFT_614314</name>
</gene>
<evidence type="ECO:0000313" key="3">
    <source>
        <dbReference type="Proteomes" id="UP001244207"/>
    </source>
</evidence>
<feature type="signal peptide" evidence="1">
    <location>
        <begin position="1"/>
        <end position="24"/>
    </location>
</feature>
<feature type="chain" id="PRO_5042131866" description="Secreted protein" evidence="1">
    <location>
        <begin position="25"/>
        <end position="71"/>
    </location>
</feature>
<keyword evidence="3" id="KW-1185">Reference proteome</keyword>
<sequence length="71" mass="8375">MPRQQSQPITIWFASILSLELSLPLLQCSLRRGYSRQSPVTCDNRRIRRGRRERFSVFNFTKYPTMVALPC</sequence>
<reference evidence="2" key="1">
    <citation type="submission" date="2021-12" db="EMBL/GenBank/DDBJ databases">
        <title>Comparative genomics, transcriptomics and evolutionary studies reveal genomic signatures of adaptation to plant cell wall in hemibiotrophic fungi.</title>
        <authorList>
            <consortium name="DOE Joint Genome Institute"/>
            <person name="Baroncelli R."/>
            <person name="Diaz J.F."/>
            <person name="Benocci T."/>
            <person name="Peng M."/>
            <person name="Battaglia E."/>
            <person name="Haridas S."/>
            <person name="Andreopoulos W."/>
            <person name="Labutti K."/>
            <person name="Pangilinan J."/>
            <person name="Floch G.L."/>
            <person name="Makela M.R."/>
            <person name="Henrissat B."/>
            <person name="Grigoriev I.V."/>
            <person name="Crouch J.A."/>
            <person name="De Vries R.P."/>
            <person name="Sukno S.A."/>
            <person name="Thon M.R."/>
        </authorList>
    </citation>
    <scope>NUCLEOTIDE SEQUENCE</scope>
    <source>
        <strain evidence="2">CBS 112980</strain>
    </source>
</reference>
<evidence type="ECO:0008006" key="4">
    <source>
        <dbReference type="Google" id="ProtNLM"/>
    </source>
</evidence>
<accession>A0AAD8UT91</accession>
<dbReference type="EMBL" id="JAHMHS010000028">
    <property type="protein sequence ID" value="KAK1726911.1"/>
    <property type="molecule type" value="Genomic_DNA"/>
</dbReference>
<dbReference type="Proteomes" id="UP001244207">
    <property type="component" value="Unassembled WGS sequence"/>
</dbReference>
<proteinExistence type="predicted"/>
<evidence type="ECO:0000313" key="2">
    <source>
        <dbReference type="EMBL" id="KAK1726911.1"/>
    </source>
</evidence>